<feature type="domain" description="AB hydrolase-1" evidence="1">
    <location>
        <begin position="14"/>
        <end position="250"/>
    </location>
</feature>
<keyword evidence="2" id="KW-0378">Hydrolase</keyword>
<proteinExistence type="predicted"/>
<name>A0A5C1I1H9_9SPHI</name>
<dbReference type="OrthoDB" id="9799612at2"/>
<evidence type="ECO:0000259" key="1">
    <source>
        <dbReference type="Pfam" id="PF12697"/>
    </source>
</evidence>
<keyword evidence="3" id="KW-1185">Reference proteome</keyword>
<dbReference type="Gene3D" id="3.40.50.1820">
    <property type="entry name" value="alpha/beta hydrolase"/>
    <property type="match status" value="1"/>
</dbReference>
<evidence type="ECO:0000313" key="2">
    <source>
        <dbReference type="EMBL" id="QEM11694.1"/>
    </source>
</evidence>
<dbReference type="SUPFAM" id="SSF53474">
    <property type="entry name" value="alpha/beta-Hydrolases"/>
    <property type="match status" value="1"/>
</dbReference>
<organism evidence="2 3">
    <name type="scientific">Mucilaginibacter rubeus</name>
    <dbReference type="NCBI Taxonomy" id="2027860"/>
    <lineage>
        <taxon>Bacteria</taxon>
        <taxon>Pseudomonadati</taxon>
        <taxon>Bacteroidota</taxon>
        <taxon>Sphingobacteriia</taxon>
        <taxon>Sphingobacteriales</taxon>
        <taxon>Sphingobacteriaceae</taxon>
        <taxon>Mucilaginibacter</taxon>
    </lineage>
</organism>
<dbReference type="InterPro" id="IPR050266">
    <property type="entry name" value="AB_hydrolase_sf"/>
</dbReference>
<sequence>MLNYRKTGHSQSAIIFVHGNSQSLHTWDSVVIQNALQKYTLISVDLPGLGLSFRSNNPDADYTIKGLAQHLNTFLAQIHEKEFILVGTSLGTSIIGEIKAFPLNCKGIFLCGAMLTSRNIMVKDMIRPGVSIAAAFKATPADEEIDFLIDHFIFKDNQPIKDHYKMVFKKTDPQFRAALGNSLRLPNNATDKIANLIAANLPTAMAFGSQERLIQTDYLEQSGLPKWRNEIFKIPKAGHCIELDQPAALATLIGAFASDGFR</sequence>
<dbReference type="PANTHER" id="PTHR43798:SF33">
    <property type="entry name" value="HYDROLASE, PUTATIVE (AFU_ORTHOLOGUE AFUA_2G14860)-RELATED"/>
    <property type="match status" value="1"/>
</dbReference>
<dbReference type="GO" id="GO:0016020">
    <property type="term" value="C:membrane"/>
    <property type="evidence" value="ECO:0007669"/>
    <property type="project" value="TreeGrafter"/>
</dbReference>
<dbReference type="KEGG" id="mrub:DEO27_017215"/>
<dbReference type="InterPro" id="IPR029058">
    <property type="entry name" value="AB_hydrolase_fold"/>
</dbReference>
<dbReference type="RefSeq" id="WP_112567669.1">
    <property type="nucleotide sequence ID" value="NZ_CP043450.1"/>
</dbReference>
<dbReference type="EMBL" id="CP043450">
    <property type="protein sequence ID" value="QEM11694.1"/>
    <property type="molecule type" value="Genomic_DNA"/>
</dbReference>
<gene>
    <name evidence="2" type="ORF">DEO27_017215</name>
</gene>
<protein>
    <submittedName>
        <fullName evidence="2">Alpha/beta hydrolase</fullName>
    </submittedName>
</protein>
<dbReference type="PANTHER" id="PTHR43798">
    <property type="entry name" value="MONOACYLGLYCEROL LIPASE"/>
    <property type="match status" value="1"/>
</dbReference>
<dbReference type="GO" id="GO:0016787">
    <property type="term" value="F:hydrolase activity"/>
    <property type="evidence" value="ECO:0007669"/>
    <property type="project" value="UniProtKB-KW"/>
</dbReference>
<dbReference type="Pfam" id="PF12697">
    <property type="entry name" value="Abhydrolase_6"/>
    <property type="match status" value="1"/>
</dbReference>
<dbReference type="InterPro" id="IPR000073">
    <property type="entry name" value="AB_hydrolase_1"/>
</dbReference>
<reference evidence="2" key="1">
    <citation type="submission" date="2019-08" db="EMBL/GenBank/DDBJ databases">
        <title>Comparative genome analysis confer to the adaptation heavy metal polluted environment.</title>
        <authorList>
            <person name="Li Y."/>
        </authorList>
    </citation>
    <scope>NUCLEOTIDE SEQUENCE [LARGE SCALE GENOMIC DNA]</scope>
    <source>
        <strain evidence="2">P1</strain>
    </source>
</reference>
<accession>A0A5C1I1H9</accession>
<evidence type="ECO:0000313" key="3">
    <source>
        <dbReference type="Proteomes" id="UP000251402"/>
    </source>
</evidence>
<dbReference type="Proteomes" id="UP000251402">
    <property type="component" value="Chromosome"/>
</dbReference>
<dbReference type="AlphaFoldDB" id="A0A5C1I1H9"/>